<evidence type="ECO:0000256" key="4">
    <source>
        <dbReference type="ARBA" id="ARBA00022776"/>
    </source>
</evidence>
<dbReference type="Proteomes" id="UP000504635">
    <property type="component" value="Unplaced"/>
</dbReference>
<dbReference type="KEGG" id="soy:115878079"/>
<accession>A0A6J2XG91</accession>
<gene>
    <name evidence="8" type="primary">LOC115878079</name>
</gene>
<feature type="region of interest" description="Disordered" evidence="6">
    <location>
        <begin position="356"/>
        <end position="382"/>
    </location>
</feature>
<evidence type="ECO:0000313" key="7">
    <source>
        <dbReference type="Proteomes" id="UP000504635"/>
    </source>
</evidence>
<evidence type="ECO:0000256" key="2">
    <source>
        <dbReference type="ARBA" id="ARBA00020055"/>
    </source>
</evidence>
<dbReference type="AlphaFoldDB" id="A0A6J2XG91"/>
<keyword evidence="7" id="KW-1185">Reference proteome</keyword>
<feature type="compositionally biased region" description="Polar residues" evidence="6">
    <location>
        <begin position="356"/>
        <end position="373"/>
    </location>
</feature>
<comment type="similarity">
    <text evidence="1">Belongs to the BORA family.</text>
</comment>
<dbReference type="GO" id="GO:0019901">
    <property type="term" value="F:protein kinase binding"/>
    <property type="evidence" value="ECO:0007669"/>
    <property type="project" value="TreeGrafter"/>
</dbReference>
<evidence type="ECO:0000256" key="3">
    <source>
        <dbReference type="ARBA" id="ARBA00022618"/>
    </source>
</evidence>
<sequence>MDFRQITENAEKHITPKSEIAIFNRKNCHGVGTTNSPFRTMPSFSTPPSRFARIINPFDSHLIDRLHLPTFSPNVFAQTSSPNVEHKFKWTIEEIANLKPAEIDESTISQHVFNSDDPKLDLVVQEKIETFFCEKEIVPSPLHIKPSTVSSLKDYIVEEKHSLHQSFSKNGKSENSTQTLLALPPVLPSSLEEALKPYLSQDCQSNEDNLRNNSLYKKLFDYEDNFDESSHNLQDGVSSHSSPALSTGFSPISFSPSKKDFGSPFDKIQFADCNLSPISKSSSTSDSKMCRSACRLNFQDNMSVDASFIVPDIQCLQSSSSCEIDTDISPLPRTVEPVLETTLNWNMEYSQISLGSTSADSDQMDVSTSNTPHSRMFTGQRKRLSESFKTEELKTEDLIKESAPLCRSKTFRSDLTDTGYCTSETGEYPSNVFSSTPSKRNSDIYF</sequence>
<dbReference type="GO" id="GO:0051301">
    <property type="term" value="P:cell division"/>
    <property type="evidence" value="ECO:0007669"/>
    <property type="project" value="UniProtKB-KW"/>
</dbReference>
<dbReference type="GO" id="GO:0007088">
    <property type="term" value="P:regulation of mitotic nuclear division"/>
    <property type="evidence" value="ECO:0007669"/>
    <property type="project" value="TreeGrafter"/>
</dbReference>
<keyword evidence="5" id="KW-0131">Cell cycle</keyword>
<evidence type="ECO:0000313" key="8">
    <source>
        <dbReference type="RefSeq" id="XP_030750292.1"/>
    </source>
</evidence>
<dbReference type="InterPro" id="IPR023252">
    <property type="entry name" value="Aurora_borealis_protein"/>
</dbReference>
<dbReference type="GO" id="GO:0005634">
    <property type="term" value="C:nucleus"/>
    <property type="evidence" value="ECO:0007669"/>
    <property type="project" value="TreeGrafter"/>
</dbReference>
<dbReference type="InParanoid" id="A0A6J2XG91"/>
<reference evidence="8" key="1">
    <citation type="submission" date="2025-08" db="UniProtKB">
        <authorList>
            <consortium name="RefSeq"/>
        </authorList>
    </citation>
    <scope>IDENTIFICATION</scope>
    <source>
        <tissue evidence="8">Gonads</tissue>
    </source>
</reference>
<keyword evidence="3" id="KW-0132">Cell division</keyword>
<protein>
    <recommendedName>
        <fullName evidence="2">Protein aurora borealis</fullName>
    </recommendedName>
</protein>
<evidence type="ECO:0000256" key="5">
    <source>
        <dbReference type="ARBA" id="ARBA00023306"/>
    </source>
</evidence>
<dbReference type="CTD" id="79866"/>
<evidence type="ECO:0000256" key="6">
    <source>
        <dbReference type="SAM" id="MobiDB-lite"/>
    </source>
</evidence>
<dbReference type="RefSeq" id="XP_030750292.1">
    <property type="nucleotide sequence ID" value="XM_030894432.1"/>
</dbReference>
<proteinExistence type="inferred from homology"/>
<dbReference type="OrthoDB" id="10020858at2759"/>
<dbReference type="GeneID" id="115878079"/>
<organism evidence="7 8">
    <name type="scientific">Sitophilus oryzae</name>
    <name type="common">Rice weevil</name>
    <name type="synonym">Curculio oryzae</name>
    <dbReference type="NCBI Taxonomy" id="7048"/>
    <lineage>
        <taxon>Eukaryota</taxon>
        <taxon>Metazoa</taxon>
        <taxon>Ecdysozoa</taxon>
        <taxon>Arthropoda</taxon>
        <taxon>Hexapoda</taxon>
        <taxon>Insecta</taxon>
        <taxon>Pterygota</taxon>
        <taxon>Neoptera</taxon>
        <taxon>Endopterygota</taxon>
        <taxon>Coleoptera</taxon>
        <taxon>Polyphaga</taxon>
        <taxon>Cucujiformia</taxon>
        <taxon>Curculionidae</taxon>
        <taxon>Dryophthorinae</taxon>
        <taxon>Sitophilus</taxon>
    </lineage>
</organism>
<keyword evidence="4" id="KW-0498">Mitosis</keyword>
<dbReference type="PANTHER" id="PTHR14728:SF2">
    <property type="entry name" value="PROTEIN AURORA BOREALIS"/>
    <property type="match status" value="1"/>
</dbReference>
<dbReference type="GO" id="GO:0005737">
    <property type="term" value="C:cytoplasm"/>
    <property type="evidence" value="ECO:0007669"/>
    <property type="project" value="TreeGrafter"/>
</dbReference>
<name>A0A6J2XG91_SITOR</name>
<evidence type="ECO:0000256" key="1">
    <source>
        <dbReference type="ARBA" id="ARBA00010963"/>
    </source>
</evidence>
<dbReference type="PANTHER" id="PTHR14728">
    <property type="entry name" value="PROTEIN AURORA BOREALIS"/>
    <property type="match status" value="1"/>
</dbReference>
<dbReference type="Pfam" id="PF15280">
    <property type="entry name" value="BORA_N"/>
    <property type="match status" value="1"/>
</dbReference>
<dbReference type="GO" id="GO:0060236">
    <property type="term" value="P:regulation of mitotic spindle organization"/>
    <property type="evidence" value="ECO:0007669"/>
    <property type="project" value="TreeGrafter"/>
</dbReference>
<dbReference type="PRINTS" id="PR02038">
    <property type="entry name" value="AURORABORA"/>
</dbReference>